<evidence type="ECO:0000256" key="7">
    <source>
        <dbReference type="ARBA" id="ARBA00023136"/>
    </source>
</evidence>
<dbReference type="Pfam" id="PF01594">
    <property type="entry name" value="AI-2E_transport"/>
    <property type="match status" value="1"/>
</dbReference>
<name>A0ABQ5Q8F8_9BACT</name>
<evidence type="ECO:0000313" key="10">
    <source>
        <dbReference type="EMBL" id="GLH70804.1"/>
    </source>
</evidence>
<dbReference type="PANTHER" id="PTHR21716">
    <property type="entry name" value="TRANSMEMBRANE PROTEIN"/>
    <property type="match status" value="1"/>
</dbReference>
<evidence type="ECO:0000256" key="2">
    <source>
        <dbReference type="ARBA" id="ARBA00009773"/>
    </source>
</evidence>
<sequence>MMPTQEPAGPPPAGKRPRVIRIEPSPGTVIALLLIIAGLWVLNRLLPVVLVLVAALIIVGTISPAVQWLEQRRVPRGLGIAIVFTGLLVVTVLFITLTIPALIVQATGLLEQEPLLRARLAAWLAGSHLTLPLADLLRKVESGDLVKLAVANAIGFSTRVVAIFAYIMSSIFLALYILIDRDRLRGGLFSVVPRSHHIRLSRVMLNLETIVGGYIRGQLITSAFMAAFVFILLRACGVANALAIAVFAGAADVLPYAGALLSVGAAVAATLPRGPVIILLVLVLMLAYEEFESRLIVPRVYGQALRLPSSVILFSLLAGTVLLGITGALLALPVAAAALMLIGELRIELPGQQEQAKDVAIRERDDRGEAEYERRTEGLPAEQAAAIAVAISVDRNREESRPPAKPEEPGPGGGGI</sequence>
<dbReference type="Proteomes" id="UP001165089">
    <property type="component" value="Unassembled WGS sequence"/>
</dbReference>
<feature type="transmembrane region" description="Helical" evidence="9">
    <location>
        <begin position="311"/>
        <end position="342"/>
    </location>
</feature>
<evidence type="ECO:0000256" key="5">
    <source>
        <dbReference type="ARBA" id="ARBA00022692"/>
    </source>
</evidence>
<keyword evidence="3" id="KW-0813">Transport</keyword>
<feature type="region of interest" description="Disordered" evidence="8">
    <location>
        <begin position="393"/>
        <end position="416"/>
    </location>
</feature>
<organism evidence="10 11">
    <name type="scientific">Geothrix rubra</name>
    <dbReference type="NCBI Taxonomy" id="2927977"/>
    <lineage>
        <taxon>Bacteria</taxon>
        <taxon>Pseudomonadati</taxon>
        <taxon>Acidobacteriota</taxon>
        <taxon>Holophagae</taxon>
        <taxon>Holophagales</taxon>
        <taxon>Holophagaceae</taxon>
        <taxon>Geothrix</taxon>
    </lineage>
</organism>
<evidence type="ECO:0000256" key="6">
    <source>
        <dbReference type="ARBA" id="ARBA00022989"/>
    </source>
</evidence>
<feature type="transmembrane region" description="Helical" evidence="9">
    <location>
        <begin position="78"/>
        <end position="103"/>
    </location>
</feature>
<evidence type="ECO:0000256" key="3">
    <source>
        <dbReference type="ARBA" id="ARBA00022448"/>
    </source>
</evidence>
<dbReference type="EMBL" id="BSDD01000004">
    <property type="protein sequence ID" value="GLH70804.1"/>
    <property type="molecule type" value="Genomic_DNA"/>
</dbReference>
<protein>
    <recommendedName>
        <fullName evidence="12">AI-2E family transporter</fullName>
    </recommendedName>
</protein>
<feature type="transmembrane region" description="Helical" evidence="9">
    <location>
        <begin position="223"/>
        <end position="248"/>
    </location>
</feature>
<gene>
    <name evidence="10" type="ORF">GETHPA_23370</name>
</gene>
<feature type="transmembrane region" description="Helical" evidence="9">
    <location>
        <begin position="260"/>
        <end position="288"/>
    </location>
</feature>
<proteinExistence type="inferred from homology"/>
<evidence type="ECO:0000313" key="11">
    <source>
        <dbReference type="Proteomes" id="UP001165089"/>
    </source>
</evidence>
<feature type="compositionally biased region" description="Basic and acidic residues" evidence="8">
    <location>
        <begin position="356"/>
        <end position="377"/>
    </location>
</feature>
<keyword evidence="11" id="KW-1185">Reference proteome</keyword>
<feature type="compositionally biased region" description="Basic and acidic residues" evidence="8">
    <location>
        <begin position="394"/>
        <end position="408"/>
    </location>
</feature>
<evidence type="ECO:0000256" key="1">
    <source>
        <dbReference type="ARBA" id="ARBA00004651"/>
    </source>
</evidence>
<keyword evidence="6 9" id="KW-1133">Transmembrane helix</keyword>
<dbReference type="PANTHER" id="PTHR21716:SF53">
    <property type="entry name" value="PERMEASE PERM-RELATED"/>
    <property type="match status" value="1"/>
</dbReference>
<feature type="region of interest" description="Disordered" evidence="8">
    <location>
        <begin position="356"/>
        <end position="380"/>
    </location>
</feature>
<dbReference type="RefSeq" id="WP_285726390.1">
    <property type="nucleotide sequence ID" value="NZ_BSDD01000004.1"/>
</dbReference>
<reference evidence="10 11" key="1">
    <citation type="journal article" date="2023" name="Antonie Van Leeuwenhoek">
        <title>Mesoterricola silvestris gen. nov., sp. nov., Mesoterricola sediminis sp. nov., Geothrix oryzae sp. nov., Geothrix edaphica sp. nov., Geothrix rubra sp. nov., and Geothrix limicola sp. nov., six novel members of Acidobacteriota isolated from soils.</title>
        <authorList>
            <person name="Itoh H."/>
            <person name="Sugisawa Y."/>
            <person name="Mise K."/>
            <person name="Xu Z."/>
            <person name="Kuniyasu M."/>
            <person name="Ushijima N."/>
            <person name="Kawano K."/>
            <person name="Kobayashi E."/>
            <person name="Shiratori Y."/>
            <person name="Masuda Y."/>
            <person name="Senoo K."/>
        </authorList>
    </citation>
    <scope>NUCLEOTIDE SEQUENCE [LARGE SCALE GENOMIC DNA]</scope>
    <source>
        <strain evidence="10 11">Red803</strain>
    </source>
</reference>
<evidence type="ECO:0000256" key="9">
    <source>
        <dbReference type="SAM" id="Phobius"/>
    </source>
</evidence>
<comment type="similarity">
    <text evidence="2">Belongs to the autoinducer-2 exporter (AI-2E) (TC 2.A.86) family.</text>
</comment>
<feature type="transmembrane region" description="Helical" evidence="9">
    <location>
        <begin position="160"/>
        <end position="179"/>
    </location>
</feature>
<keyword evidence="7 9" id="KW-0472">Membrane</keyword>
<evidence type="ECO:0000256" key="4">
    <source>
        <dbReference type="ARBA" id="ARBA00022475"/>
    </source>
</evidence>
<evidence type="ECO:0008006" key="12">
    <source>
        <dbReference type="Google" id="ProtNLM"/>
    </source>
</evidence>
<evidence type="ECO:0000256" key="8">
    <source>
        <dbReference type="SAM" id="MobiDB-lite"/>
    </source>
</evidence>
<comment type="caution">
    <text evidence="10">The sequence shown here is derived from an EMBL/GenBank/DDBJ whole genome shotgun (WGS) entry which is preliminary data.</text>
</comment>
<accession>A0ABQ5Q8F8</accession>
<comment type="subcellular location">
    <subcellularLocation>
        <location evidence="1">Cell membrane</location>
        <topology evidence="1">Multi-pass membrane protein</topology>
    </subcellularLocation>
</comment>
<feature type="transmembrane region" description="Helical" evidence="9">
    <location>
        <begin position="25"/>
        <end position="42"/>
    </location>
</feature>
<feature type="transmembrane region" description="Helical" evidence="9">
    <location>
        <begin position="48"/>
        <end position="66"/>
    </location>
</feature>
<dbReference type="InterPro" id="IPR002549">
    <property type="entry name" value="AI-2E-like"/>
</dbReference>
<keyword evidence="4" id="KW-1003">Cell membrane</keyword>
<keyword evidence="5 9" id="KW-0812">Transmembrane</keyword>